<proteinExistence type="predicted"/>
<dbReference type="EMBL" id="JAHLQT010041065">
    <property type="protein sequence ID" value="KAG7155646.1"/>
    <property type="molecule type" value="Genomic_DNA"/>
</dbReference>
<evidence type="ECO:0000313" key="1">
    <source>
        <dbReference type="EMBL" id="KAG7155646.1"/>
    </source>
</evidence>
<comment type="caution">
    <text evidence="1">The sequence shown here is derived from an EMBL/GenBank/DDBJ whole genome shotgun (WGS) entry which is preliminary data.</text>
</comment>
<evidence type="ECO:0000313" key="2">
    <source>
        <dbReference type="Proteomes" id="UP000747542"/>
    </source>
</evidence>
<dbReference type="AlphaFoldDB" id="A0A8J5MLD1"/>
<organism evidence="1 2">
    <name type="scientific">Homarus americanus</name>
    <name type="common">American lobster</name>
    <dbReference type="NCBI Taxonomy" id="6706"/>
    <lineage>
        <taxon>Eukaryota</taxon>
        <taxon>Metazoa</taxon>
        <taxon>Ecdysozoa</taxon>
        <taxon>Arthropoda</taxon>
        <taxon>Crustacea</taxon>
        <taxon>Multicrustacea</taxon>
        <taxon>Malacostraca</taxon>
        <taxon>Eumalacostraca</taxon>
        <taxon>Eucarida</taxon>
        <taxon>Decapoda</taxon>
        <taxon>Pleocyemata</taxon>
        <taxon>Astacidea</taxon>
        <taxon>Nephropoidea</taxon>
        <taxon>Nephropidae</taxon>
        <taxon>Homarus</taxon>
    </lineage>
</organism>
<dbReference type="Proteomes" id="UP000747542">
    <property type="component" value="Unassembled WGS sequence"/>
</dbReference>
<gene>
    <name evidence="1" type="ORF">Hamer_G016021</name>
</gene>
<reference evidence="1" key="1">
    <citation type="journal article" date="2021" name="Sci. Adv.">
        <title>The American lobster genome reveals insights on longevity, neural, and immune adaptations.</title>
        <authorList>
            <person name="Polinski J.M."/>
            <person name="Zimin A.V."/>
            <person name="Clark K.F."/>
            <person name="Kohn A.B."/>
            <person name="Sadowski N."/>
            <person name="Timp W."/>
            <person name="Ptitsyn A."/>
            <person name="Khanna P."/>
            <person name="Romanova D.Y."/>
            <person name="Williams P."/>
            <person name="Greenwood S.J."/>
            <person name="Moroz L.L."/>
            <person name="Walt D.R."/>
            <person name="Bodnar A.G."/>
        </authorList>
    </citation>
    <scope>NUCLEOTIDE SEQUENCE</scope>
    <source>
        <strain evidence="1">GMGI-L3</strain>
    </source>
</reference>
<protein>
    <submittedName>
        <fullName evidence="1">Uncharacterized protein</fullName>
    </submittedName>
</protein>
<name>A0A8J5MLD1_HOMAM</name>
<accession>A0A8J5MLD1</accession>
<sequence>MIFGGGASARGEEKLMGDMTRKNIKKYNIWDAEDVDFEGFKVEESQTLFRDTAVTEEDVGEWLQVDANNHGYGSLTKDEIVTGVIRSHEEKYEEEEVEQVPITSLRENLWEMQAVALDELQKWTKLSIRLGTTSQGPCSSPQVS</sequence>
<keyword evidence="2" id="KW-1185">Reference proteome</keyword>